<name>A0A1X2HHA3_SYNRA</name>
<dbReference type="GO" id="GO:0008270">
    <property type="term" value="F:zinc ion binding"/>
    <property type="evidence" value="ECO:0007669"/>
    <property type="project" value="InterPro"/>
</dbReference>
<dbReference type="GO" id="GO:0003700">
    <property type="term" value="F:DNA-binding transcription factor activity"/>
    <property type="evidence" value="ECO:0007669"/>
    <property type="project" value="InterPro"/>
</dbReference>
<comment type="subcellular location">
    <subcellularLocation>
        <location evidence="1">Nucleus</location>
    </subcellularLocation>
</comment>
<evidence type="ECO:0000256" key="2">
    <source>
        <dbReference type="ARBA" id="ARBA00022723"/>
    </source>
</evidence>
<dbReference type="Pfam" id="PF04082">
    <property type="entry name" value="Fungal_trans"/>
    <property type="match status" value="1"/>
</dbReference>
<dbReference type="CDD" id="cd12148">
    <property type="entry name" value="fungal_TF_MHR"/>
    <property type="match status" value="1"/>
</dbReference>
<dbReference type="InterPro" id="IPR007219">
    <property type="entry name" value="XnlR_reg_dom"/>
</dbReference>
<feature type="domain" description="Xylanolytic transcriptional activator regulatory" evidence="5">
    <location>
        <begin position="165"/>
        <end position="318"/>
    </location>
</feature>
<dbReference type="InParanoid" id="A0A1X2HHA3"/>
<dbReference type="OMA" id="MLLCADY"/>
<keyword evidence="4" id="KW-0539">Nucleus</keyword>
<accession>A0A1X2HHA3</accession>
<reference evidence="6 7" key="1">
    <citation type="submission" date="2016-07" db="EMBL/GenBank/DDBJ databases">
        <title>Pervasive Adenine N6-methylation of Active Genes in Fungi.</title>
        <authorList>
            <consortium name="DOE Joint Genome Institute"/>
            <person name="Mondo S.J."/>
            <person name="Dannebaum R.O."/>
            <person name="Kuo R.C."/>
            <person name="Labutti K."/>
            <person name="Haridas S."/>
            <person name="Kuo A."/>
            <person name="Salamov A."/>
            <person name="Ahrendt S.R."/>
            <person name="Lipzen A."/>
            <person name="Sullivan W."/>
            <person name="Andreopoulos W.B."/>
            <person name="Clum A."/>
            <person name="Lindquist E."/>
            <person name="Daum C."/>
            <person name="Ramamoorthy G.K."/>
            <person name="Gryganskyi A."/>
            <person name="Culley D."/>
            <person name="Magnuson J.K."/>
            <person name="James T.Y."/>
            <person name="O'Malley M.A."/>
            <person name="Stajich J.E."/>
            <person name="Spatafora J.W."/>
            <person name="Visel A."/>
            <person name="Grigoriev I.V."/>
        </authorList>
    </citation>
    <scope>NUCLEOTIDE SEQUENCE [LARGE SCALE GENOMIC DNA]</scope>
    <source>
        <strain evidence="6 7">NRRL 2496</strain>
    </source>
</reference>
<evidence type="ECO:0000256" key="4">
    <source>
        <dbReference type="ARBA" id="ARBA00023242"/>
    </source>
</evidence>
<keyword evidence="7" id="KW-1185">Reference proteome</keyword>
<dbReference type="PANTHER" id="PTHR46910">
    <property type="entry name" value="TRANSCRIPTION FACTOR PDR1"/>
    <property type="match status" value="1"/>
</dbReference>
<evidence type="ECO:0000313" key="6">
    <source>
        <dbReference type="EMBL" id="ORY98485.1"/>
    </source>
</evidence>
<dbReference type="GO" id="GO:0006351">
    <property type="term" value="P:DNA-templated transcription"/>
    <property type="evidence" value="ECO:0007669"/>
    <property type="project" value="InterPro"/>
</dbReference>
<keyword evidence="3" id="KW-0238">DNA-binding</keyword>
<comment type="caution">
    <text evidence="6">The sequence shown here is derived from an EMBL/GenBank/DDBJ whole genome shotgun (WGS) entry which is preliminary data.</text>
</comment>
<protein>
    <recommendedName>
        <fullName evidence="5">Xylanolytic transcriptional activator regulatory domain-containing protein</fullName>
    </recommendedName>
</protein>
<evidence type="ECO:0000313" key="7">
    <source>
        <dbReference type="Proteomes" id="UP000242180"/>
    </source>
</evidence>
<dbReference type="STRING" id="13706.A0A1X2HHA3"/>
<dbReference type="GO" id="GO:0003677">
    <property type="term" value="F:DNA binding"/>
    <property type="evidence" value="ECO:0007669"/>
    <property type="project" value="UniProtKB-KW"/>
</dbReference>
<evidence type="ECO:0000256" key="3">
    <source>
        <dbReference type="ARBA" id="ARBA00023125"/>
    </source>
</evidence>
<sequence length="637" mass="72606">MIAHDRASVPPTFAKTEDDKTIHHFLQEALQILRRANLAVRSNDDAEAETEAPALPEDDDLVWELHLSPGTITLDSNIQTVSSLEQVLEQLRVNIQPCPPSFRKGQGTNDMDRYCMAGFLDSVAAALYLSSAFPLPRADIFRQFNSMQLMRQCVQAFIMCDGAFYVHIPRLLADTDKVLSNANAFKEHPIESLLLLSICAVMIRHVTVHKRGHPSVAAGLMHAYHTHAKSLLQDLFDVHHLYVVQSLLMLSLYPRGHVDLFSPARTRSPLLSSALRMALAMDLHLIDSPASRYRDEDEASKEIARRLAWVILCADAFAEWNTAGRPGRIEVTDWQVDFPRPLAEERAPRRIEYFQQYCRIVMLRKMDLFRSAYHLVLRSPRALQSNMDEMLFDTYLNTPDAFRISFEENEQYTKNDIESLLLQTLHMDTLIATFIPFLPPRYLVTLDRERDSREACMADIYHHVVQSAKSNTPFYLSSQQSKKDSLTLPDHSAQLEITIENVEFRSVVGCLSAASQYTRALEILATLDEIGCHYSPVYGALTTAHVYHMLEGNCQDPQVRMLCQINLVRTRYILQQARAVFADSAILYLERILPRWITIGNENKPPQQLHHQAGIVLASLRERMRVDENSDIKLEPA</sequence>
<dbReference type="InterPro" id="IPR050987">
    <property type="entry name" value="AtrR-like"/>
</dbReference>
<organism evidence="6 7">
    <name type="scientific">Syncephalastrum racemosum</name>
    <name type="common">Filamentous fungus</name>
    <dbReference type="NCBI Taxonomy" id="13706"/>
    <lineage>
        <taxon>Eukaryota</taxon>
        <taxon>Fungi</taxon>
        <taxon>Fungi incertae sedis</taxon>
        <taxon>Mucoromycota</taxon>
        <taxon>Mucoromycotina</taxon>
        <taxon>Mucoromycetes</taxon>
        <taxon>Mucorales</taxon>
        <taxon>Syncephalastraceae</taxon>
        <taxon>Syncephalastrum</taxon>
    </lineage>
</organism>
<dbReference type="GO" id="GO:0005634">
    <property type="term" value="C:nucleus"/>
    <property type="evidence" value="ECO:0007669"/>
    <property type="project" value="UniProtKB-SubCell"/>
</dbReference>
<keyword evidence="2" id="KW-0479">Metal-binding</keyword>
<dbReference type="Proteomes" id="UP000242180">
    <property type="component" value="Unassembled WGS sequence"/>
</dbReference>
<dbReference type="AlphaFoldDB" id="A0A1X2HHA3"/>
<evidence type="ECO:0000259" key="5">
    <source>
        <dbReference type="Pfam" id="PF04082"/>
    </source>
</evidence>
<evidence type="ECO:0000256" key="1">
    <source>
        <dbReference type="ARBA" id="ARBA00004123"/>
    </source>
</evidence>
<dbReference type="EMBL" id="MCGN01000003">
    <property type="protein sequence ID" value="ORY98485.1"/>
    <property type="molecule type" value="Genomic_DNA"/>
</dbReference>
<dbReference type="PANTHER" id="PTHR46910:SF3">
    <property type="entry name" value="HALOTOLERANCE PROTEIN 9-RELATED"/>
    <property type="match status" value="1"/>
</dbReference>
<dbReference type="OrthoDB" id="2283488at2759"/>
<proteinExistence type="predicted"/>
<gene>
    <name evidence="6" type="ORF">BCR43DRAFT_503324</name>
</gene>